<organism evidence="1 2">
    <name type="scientific">Streptococcus equi subsp. zooepidemicus Sz4is</name>
    <dbReference type="NCBI Taxonomy" id="1381082"/>
    <lineage>
        <taxon>Bacteria</taxon>
        <taxon>Bacillati</taxon>
        <taxon>Bacillota</taxon>
        <taxon>Bacilli</taxon>
        <taxon>Lactobacillales</taxon>
        <taxon>Streptococcaceae</taxon>
        <taxon>Streptococcus</taxon>
    </lineage>
</organism>
<evidence type="ECO:0000313" key="2">
    <source>
        <dbReference type="Proteomes" id="UP000032278"/>
    </source>
</evidence>
<sequence length="120" mass="13344">MLDGKYACLSSDLDKATGTPIPVRYRNYLKAAGSISWPNYNGFSLDLKGRPIMTPAFLKTGDLLDRYGESGGPFTSPIINHKVISFNKRGIRLFPLTSEAYPIQRAIKIIISTGFFKILQ</sequence>
<gene>
    <name evidence="1" type="ORF">AT55_02129</name>
</gene>
<dbReference type="AlphaFoldDB" id="A0AAW3GP79"/>
<protein>
    <submittedName>
        <fullName evidence="1">Membrane protein</fullName>
    </submittedName>
</protein>
<proteinExistence type="predicted"/>
<dbReference type="EMBL" id="JAUE01000015">
    <property type="protein sequence ID" value="KIS19147.1"/>
    <property type="molecule type" value="Genomic_DNA"/>
</dbReference>
<accession>A0AAW3GP79</accession>
<dbReference type="Proteomes" id="UP000032278">
    <property type="component" value="Unassembled WGS sequence"/>
</dbReference>
<reference evidence="1 2" key="1">
    <citation type="submission" date="2013-11" db="EMBL/GenBank/DDBJ databases">
        <authorList>
            <person name="da Piedade I."/>
            <person name="Tang M.H.E."/>
            <person name="Bojesen A.M."/>
        </authorList>
    </citation>
    <scope>NUCLEOTIDE SEQUENCE [LARGE SCALE GENOMIC DNA]</scope>
    <source>
        <strain evidence="1 2">Sz4is</strain>
    </source>
</reference>
<name>A0AAW3GP79_STRSZ</name>
<evidence type="ECO:0000313" key="1">
    <source>
        <dbReference type="EMBL" id="KIS19147.1"/>
    </source>
</evidence>
<comment type="caution">
    <text evidence="1">The sequence shown here is derived from an EMBL/GenBank/DDBJ whole genome shotgun (WGS) entry which is preliminary data.</text>
</comment>